<dbReference type="SUPFAM" id="SSF51197">
    <property type="entry name" value="Clavaminate synthase-like"/>
    <property type="match status" value="1"/>
</dbReference>
<dbReference type="InterPro" id="IPR051178">
    <property type="entry name" value="TfdA_dioxygenase"/>
</dbReference>
<keyword evidence="5" id="KW-0408">Iron</keyword>
<organism evidence="7 8">
    <name type="scientific">Novosphingobium aquae</name>
    <dbReference type="NCBI Taxonomy" id="3133435"/>
    <lineage>
        <taxon>Bacteria</taxon>
        <taxon>Pseudomonadati</taxon>
        <taxon>Pseudomonadota</taxon>
        <taxon>Alphaproteobacteria</taxon>
        <taxon>Sphingomonadales</taxon>
        <taxon>Sphingomonadaceae</taxon>
        <taxon>Novosphingobium</taxon>
    </lineage>
</organism>
<dbReference type="InterPro" id="IPR042098">
    <property type="entry name" value="TauD-like_sf"/>
</dbReference>
<evidence type="ECO:0000259" key="6">
    <source>
        <dbReference type="Pfam" id="PF02668"/>
    </source>
</evidence>
<comment type="caution">
    <text evidence="7">The sequence shown here is derived from an EMBL/GenBank/DDBJ whole genome shotgun (WGS) entry which is preliminary data.</text>
</comment>
<dbReference type="PANTHER" id="PTHR43779:SF3">
    <property type="entry name" value="(3R)-3-[(CARBOXYMETHYL)AMINO]FATTY ACID OXYGENASE_DECARBOXYLASE"/>
    <property type="match status" value="1"/>
</dbReference>
<proteinExistence type="inferred from homology"/>
<evidence type="ECO:0000256" key="5">
    <source>
        <dbReference type="ARBA" id="ARBA00023004"/>
    </source>
</evidence>
<dbReference type="EC" id="1.14.11.-" evidence="7"/>
<dbReference type="Pfam" id="PF02668">
    <property type="entry name" value="TauD"/>
    <property type="match status" value="1"/>
</dbReference>
<dbReference type="GO" id="GO:0051213">
    <property type="term" value="F:dioxygenase activity"/>
    <property type="evidence" value="ECO:0007669"/>
    <property type="project" value="UniProtKB-KW"/>
</dbReference>
<evidence type="ECO:0000256" key="4">
    <source>
        <dbReference type="ARBA" id="ARBA00023002"/>
    </source>
</evidence>
<evidence type="ECO:0000313" key="7">
    <source>
        <dbReference type="EMBL" id="MEJ6010096.1"/>
    </source>
</evidence>
<protein>
    <submittedName>
        <fullName evidence="7">TauD/TfdA family dioxygenase</fullName>
        <ecNumber evidence="7">1.14.11.-</ecNumber>
    </submittedName>
</protein>
<evidence type="ECO:0000256" key="3">
    <source>
        <dbReference type="ARBA" id="ARBA00022964"/>
    </source>
</evidence>
<reference evidence="7 8" key="1">
    <citation type="submission" date="2024-03" db="EMBL/GenBank/DDBJ databases">
        <authorList>
            <person name="Jo J.-H."/>
        </authorList>
    </citation>
    <scope>NUCLEOTIDE SEQUENCE [LARGE SCALE GENOMIC DNA]</scope>
    <source>
        <strain evidence="7 8">AS3R-12</strain>
    </source>
</reference>
<keyword evidence="3 7" id="KW-0223">Dioxygenase</keyword>
<dbReference type="EMBL" id="JBBHJY010000004">
    <property type="protein sequence ID" value="MEJ6010096.1"/>
    <property type="molecule type" value="Genomic_DNA"/>
</dbReference>
<sequence length="276" mass="31050">MTTSVSDTFAVTQVKPLIGAVIETDKQTLLSGRHSAEIRGMLEDRGVMVFPQVHFTDEEQVEFTRTLGKFVPEMHGDIFQISMDKAINPQADYVKGAFYWHIDGTMQQVPLFASMLTCKKKAPVGGNTEFCNTYAAWDALPDEEKAAIENLRVVHSLVAAQLFVEPEPDLALLDQWSRLGTNELPLVWAHTSGRKSLVLGSTCDYIVGMDPIESRRLLVKLRDWATQEQFSLSHEWSVGDAVIWDNTGTMHRAMAYPLDCDRQMHRTKLEGEEAFS</sequence>
<dbReference type="RefSeq" id="WP_339966564.1">
    <property type="nucleotide sequence ID" value="NZ_JBBHJY010000004.1"/>
</dbReference>
<evidence type="ECO:0000313" key="8">
    <source>
        <dbReference type="Proteomes" id="UP001379235"/>
    </source>
</evidence>
<accession>A0ABU8S814</accession>
<name>A0ABU8S814_9SPHN</name>
<keyword evidence="8" id="KW-1185">Reference proteome</keyword>
<gene>
    <name evidence="7" type="ORF">WG900_09190</name>
</gene>
<comment type="similarity">
    <text evidence="1">Belongs to the TfdA dioxygenase family.</text>
</comment>
<evidence type="ECO:0000256" key="1">
    <source>
        <dbReference type="ARBA" id="ARBA00005896"/>
    </source>
</evidence>
<feature type="domain" description="TauD/TfdA-like" evidence="6">
    <location>
        <begin position="12"/>
        <end position="267"/>
    </location>
</feature>
<dbReference type="Gene3D" id="3.60.130.10">
    <property type="entry name" value="Clavaminate synthase-like"/>
    <property type="match status" value="1"/>
</dbReference>
<dbReference type="Proteomes" id="UP001379235">
    <property type="component" value="Unassembled WGS sequence"/>
</dbReference>
<dbReference type="PANTHER" id="PTHR43779">
    <property type="entry name" value="DIOXYGENASE RV0097-RELATED"/>
    <property type="match status" value="1"/>
</dbReference>
<dbReference type="InterPro" id="IPR003819">
    <property type="entry name" value="TauD/TfdA-like"/>
</dbReference>
<evidence type="ECO:0000256" key="2">
    <source>
        <dbReference type="ARBA" id="ARBA00022723"/>
    </source>
</evidence>
<keyword evidence="4 7" id="KW-0560">Oxidoreductase</keyword>
<keyword evidence="2" id="KW-0479">Metal-binding</keyword>